<dbReference type="OrthoDB" id="120976at2759"/>
<evidence type="ECO:0000256" key="1">
    <source>
        <dbReference type="ARBA" id="ARBA00009420"/>
    </source>
</evidence>
<proteinExistence type="inferred from homology"/>
<dbReference type="Pfam" id="PF25013">
    <property type="entry name" value="LRR_Zer-1"/>
    <property type="match status" value="1"/>
</dbReference>
<dbReference type="Pfam" id="PF22964">
    <property type="entry name" value="ZER1-like_2nd"/>
    <property type="match status" value="1"/>
</dbReference>
<feature type="domain" description="Protein zer-1 homolog-like C-terminal" evidence="5">
    <location>
        <begin position="414"/>
        <end position="659"/>
    </location>
</feature>
<dbReference type="InterPro" id="IPR032675">
    <property type="entry name" value="LRR_dom_sf"/>
</dbReference>
<name>A0A835NQS1_9PASS</name>
<dbReference type="SUPFAM" id="SSF48371">
    <property type="entry name" value="ARM repeat"/>
    <property type="match status" value="1"/>
</dbReference>
<dbReference type="EMBL" id="JADDUC020000009">
    <property type="protein sequence ID" value="KAI1236843.1"/>
    <property type="molecule type" value="Genomic_DNA"/>
</dbReference>
<keyword evidence="2" id="KW-0433">Leucine-rich repeat</keyword>
<keyword evidence="3" id="KW-0677">Repeat</keyword>
<keyword evidence="4" id="KW-0833">Ubl conjugation pathway</keyword>
<dbReference type="PANTHER" id="PTHR12904:SF22">
    <property type="entry name" value="ZYG-11 FAMILY MEMBER B, CELL CYCLE REGULATOR"/>
    <property type="match status" value="1"/>
</dbReference>
<dbReference type="GO" id="GO:0031462">
    <property type="term" value="C:Cul2-RING ubiquitin ligase complex"/>
    <property type="evidence" value="ECO:0007669"/>
    <property type="project" value="TreeGrafter"/>
</dbReference>
<dbReference type="Proteomes" id="UP000618051">
    <property type="component" value="Unassembled WGS sequence"/>
</dbReference>
<comment type="caution">
    <text evidence="7">The sequence shown here is derived from an EMBL/GenBank/DDBJ whole genome shotgun (WGS) entry which is preliminary data.</text>
</comment>
<sequence>MEEASPYSLLDICLNFLTANLEKFCTERQDGTFCLQEPGMFPQEVADRLLQTMAFHGLLNDGTVGIFRGNQMRLKRACIRKAKISAVAFRKAFCHHKLVELDATGVNADITITDIISGLGSNKWIQQNLQCLVLNSLTLSLEDPYERCFSQLSGLRALSITNVLFYNEDLADVASLPRLESLDISNTSVTDITALLTCKDRLKSLTMHHLKCLKMTTTQILDVIRELKYLNHLDISDDKQFTSDIALRLLEQRDILPNLVSLDISGRKHVTDKAVQAFVLQRPTMQFVGLLATDAGYSEFLTGEGNLKVSGEANETQISEALKRYSERAFFVREALFHLFSLTHVMEKTKPEILKLVVIGMRNHPLNLPVQLAASACVFNLTKQDLAAGMPVRLLADVTHLLLKAMEHFPNHQQLSTEQTAQLGAELFIVRQLLQIVKQKTNQNLVDTTLKFTLSALWNLTDESPTTCRHFIENQGLELFMRVLESFPSESSIQQKVLGLLNNIAEVKELHSELMWKDFIDHISKLLHSVEVEVSYFAAGIIAHLISRGEQAWTLSRSQRTSLLEQLHAAILNWPTPDCEMVAYRSFNPFFPLLGCFMTPGVQLWAVWAMQHVCSKNPARYCSMLIEEGGLQHLYNIKENVHTDPHVQRIAVAILDSLEKHIMRHGRPPPCARKFMEIVLNRSCKKVSRHN</sequence>
<dbReference type="EMBL" id="JADDUC010000063">
    <property type="protein sequence ID" value="KAG0120418.1"/>
    <property type="molecule type" value="Genomic_DNA"/>
</dbReference>
<feature type="domain" description="Zer-1-like leucine-rich repeats region" evidence="6">
    <location>
        <begin position="174"/>
        <end position="268"/>
    </location>
</feature>
<evidence type="ECO:0000256" key="3">
    <source>
        <dbReference type="ARBA" id="ARBA00022737"/>
    </source>
</evidence>
<evidence type="ECO:0000256" key="4">
    <source>
        <dbReference type="ARBA" id="ARBA00022786"/>
    </source>
</evidence>
<evidence type="ECO:0000313" key="9">
    <source>
        <dbReference type="Proteomes" id="UP000618051"/>
    </source>
</evidence>
<organism evidence="7">
    <name type="scientific">Lamprotornis superbus</name>
    <dbReference type="NCBI Taxonomy" id="245042"/>
    <lineage>
        <taxon>Eukaryota</taxon>
        <taxon>Metazoa</taxon>
        <taxon>Chordata</taxon>
        <taxon>Craniata</taxon>
        <taxon>Vertebrata</taxon>
        <taxon>Euteleostomi</taxon>
        <taxon>Archelosauria</taxon>
        <taxon>Archosauria</taxon>
        <taxon>Dinosauria</taxon>
        <taxon>Saurischia</taxon>
        <taxon>Theropoda</taxon>
        <taxon>Coelurosauria</taxon>
        <taxon>Aves</taxon>
        <taxon>Neognathae</taxon>
        <taxon>Neoaves</taxon>
        <taxon>Telluraves</taxon>
        <taxon>Australaves</taxon>
        <taxon>Passeriformes</taxon>
        <taxon>Sturnidae</taxon>
        <taxon>Lamprotornis</taxon>
    </lineage>
</organism>
<evidence type="ECO:0000256" key="2">
    <source>
        <dbReference type="ARBA" id="ARBA00022614"/>
    </source>
</evidence>
<accession>A0A835NQS1</accession>
<dbReference type="SUPFAM" id="SSF52047">
    <property type="entry name" value="RNI-like"/>
    <property type="match status" value="1"/>
</dbReference>
<reference evidence="8" key="3">
    <citation type="submission" date="2022-01" db="EMBL/GenBank/DDBJ databases">
        <authorList>
            <person name="Rubenstein D.R."/>
        </authorList>
    </citation>
    <scope>NUCLEOTIDE SEQUENCE</scope>
    <source>
        <strain evidence="8">SS15</strain>
        <tissue evidence="8">Liver</tissue>
    </source>
</reference>
<evidence type="ECO:0000259" key="5">
    <source>
        <dbReference type="Pfam" id="PF22964"/>
    </source>
</evidence>
<dbReference type="AlphaFoldDB" id="A0A835NQS1"/>
<dbReference type="FunFam" id="3.80.10.10:FF:001025">
    <property type="entry name" value="Protein zyg-11 homolog A"/>
    <property type="match status" value="1"/>
</dbReference>
<keyword evidence="9" id="KW-1185">Reference proteome</keyword>
<protein>
    <submittedName>
        <fullName evidence="8">Protein zyg-11 B</fullName>
    </submittedName>
</protein>
<dbReference type="Gene3D" id="3.80.10.10">
    <property type="entry name" value="Ribonuclease Inhibitor"/>
    <property type="match status" value="1"/>
</dbReference>
<reference evidence="7" key="1">
    <citation type="submission" date="2020-10" db="EMBL/GenBank/DDBJ databases">
        <title>Feather gene expression reveals the developmental basis of iridescence in African starlings.</title>
        <authorList>
            <person name="Rubenstein D.R."/>
        </authorList>
    </citation>
    <scope>NUCLEOTIDE SEQUENCE</scope>
    <source>
        <strain evidence="7">SS15</strain>
        <tissue evidence="7">Liver</tissue>
    </source>
</reference>
<dbReference type="InterPro" id="IPR051341">
    <property type="entry name" value="Zyg-11_UBL_adapter"/>
</dbReference>
<evidence type="ECO:0000313" key="8">
    <source>
        <dbReference type="EMBL" id="KAI1236843.1"/>
    </source>
</evidence>
<evidence type="ECO:0000313" key="7">
    <source>
        <dbReference type="EMBL" id="KAG0120418.1"/>
    </source>
</evidence>
<comment type="similarity">
    <text evidence="1">Belongs to the zyg-11 family.</text>
</comment>
<dbReference type="PANTHER" id="PTHR12904">
    <property type="match status" value="1"/>
</dbReference>
<reference evidence="8 9" key="2">
    <citation type="journal article" date="2021" name="J. Hered.">
        <title>Feather Gene Expression Elucidates the Developmental Basis of Plumage Iridescence in African Starlings.</title>
        <authorList>
            <person name="Rubenstein D.R."/>
            <person name="Corvelo A."/>
            <person name="MacManes M.D."/>
            <person name="Maia R."/>
            <person name="Narzisi G."/>
            <person name="Rousaki A."/>
            <person name="Vandenabeele P."/>
            <person name="Shawkey M.D."/>
            <person name="Solomon J."/>
        </authorList>
    </citation>
    <scope>NUCLEOTIDE SEQUENCE [LARGE SCALE GENOMIC DNA]</scope>
    <source>
        <strain evidence="8">SS15</strain>
    </source>
</reference>
<gene>
    <name evidence="8" type="ORF">IHE44_0015099</name>
    <name evidence="7" type="ORF">IHE44_012563</name>
</gene>
<dbReference type="InterPro" id="IPR016024">
    <property type="entry name" value="ARM-type_fold"/>
</dbReference>
<dbReference type="Gene3D" id="1.25.10.10">
    <property type="entry name" value="Leucine-rich Repeat Variant"/>
    <property type="match status" value="1"/>
</dbReference>
<dbReference type="InterPro" id="IPR011989">
    <property type="entry name" value="ARM-like"/>
</dbReference>
<dbReference type="InterPro" id="IPR055142">
    <property type="entry name" value="ZER1-like_C"/>
</dbReference>
<dbReference type="InterPro" id="IPR056845">
    <property type="entry name" value="LRR_Zer-1"/>
</dbReference>
<evidence type="ECO:0000259" key="6">
    <source>
        <dbReference type="Pfam" id="PF25013"/>
    </source>
</evidence>